<sequence>MHKGTACLNCRRRKVKCDGVKPVCGPCATSTGFDDCEFSDGGLTRTQMLEEQIALLENKIRDMENVPRGGGAAISLFQPYAMDQQQEQASPNFGALSLDSLLPIDVQRTILRNFMRHSLELFFFMDVRRFTQSMLSANPRDRPDVRLVHCVYLWGIHLSNQQVSLAYEVELLARAQSSCSRQNALPPDNVLEWIQSEVLLSQYLFRCARSVEAKYHLATAVSLVLSSRLNHDPRISSSSMPARIPGDLRERFQACWIVSALNNSWTTVHGSPSFLASDERSRIDLPWPVEEPNVSPHHVRLSANGVALSWPFLQPQGAPASHTLDKFLSGFPDDATGSTTLRIKAAALRQQAIQIGLEFDPSASEPAVTFAFPR</sequence>
<dbReference type="EMBL" id="KN880474">
    <property type="protein sequence ID" value="KIY70024.1"/>
    <property type="molecule type" value="Genomic_DNA"/>
</dbReference>
<keyword evidence="2" id="KW-0479">Metal-binding</keyword>
<evidence type="ECO:0000256" key="2">
    <source>
        <dbReference type="ARBA" id="ARBA00022723"/>
    </source>
</evidence>
<evidence type="ECO:0000256" key="1">
    <source>
        <dbReference type="ARBA" id="ARBA00004123"/>
    </source>
</evidence>
<keyword evidence="8" id="KW-1185">Reference proteome</keyword>
<keyword evidence="5" id="KW-0539">Nucleus</keyword>
<evidence type="ECO:0000256" key="5">
    <source>
        <dbReference type="ARBA" id="ARBA00023242"/>
    </source>
</evidence>
<dbReference type="InterPro" id="IPR050815">
    <property type="entry name" value="TF_fung"/>
</dbReference>
<dbReference type="AlphaFoldDB" id="A0A0D7BIW3"/>
<dbReference type="GO" id="GO:0003677">
    <property type="term" value="F:DNA binding"/>
    <property type="evidence" value="ECO:0007669"/>
    <property type="project" value="InterPro"/>
</dbReference>
<gene>
    <name evidence="7" type="ORF">CYLTODRAFT_420113</name>
</gene>
<proteinExistence type="predicted"/>
<dbReference type="Gene3D" id="4.10.240.10">
    <property type="entry name" value="Zn(2)-C6 fungal-type DNA-binding domain"/>
    <property type="match status" value="1"/>
</dbReference>
<dbReference type="GO" id="GO:0000981">
    <property type="term" value="F:DNA-binding transcription factor activity, RNA polymerase II-specific"/>
    <property type="evidence" value="ECO:0007669"/>
    <property type="project" value="InterPro"/>
</dbReference>
<evidence type="ECO:0000313" key="7">
    <source>
        <dbReference type="EMBL" id="KIY70024.1"/>
    </source>
</evidence>
<dbReference type="GO" id="GO:0008270">
    <property type="term" value="F:zinc ion binding"/>
    <property type="evidence" value="ECO:0007669"/>
    <property type="project" value="InterPro"/>
</dbReference>
<dbReference type="InterPro" id="IPR007219">
    <property type="entry name" value="XnlR_reg_dom"/>
</dbReference>
<dbReference type="PANTHER" id="PTHR47338:SF29">
    <property type="entry name" value="ZN(2)-C6 FUNGAL-TYPE DOMAIN-CONTAINING PROTEIN"/>
    <property type="match status" value="1"/>
</dbReference>
<accession>A0A0D7BIW3</accession>
<evidence type="ECO:0000256" key="4">
    <source>
        <dbReference type="ARBA" id="ARBA00023163"/>
    </source>
</evidence>
<protein>
    <recommendedName>
        <fullName evidence="6">Zn(2)-C6 fungal-type domain-containing protein</fullName>
    </recommendedName>
</protein>
<reference evidence="7 8" key="1">
    <citation type="journal article" date="2015" name="Fungal Genet. Biol.">
        <title>Evolution of novel wood decay mechanisms in Agaricales revealed by the genome sequences of Fistulina hepatica and Cylindrobasidium torrendii.</title>
        <authorList>
            <person name="Floudas D."/>
            <person name="Held B.W."/>
            <person name="Riley R."/>
            <person name="Nagy L.G."/>
            <person name="Koehler G."/>
            <person name="Ransdell A.S."/>
            <person name="Younus H."/>
            <person name="Chow J."/>
            <person name="Chiniquy J."/>
            <person name="Lipzen A."/>
            <person name="Tritt A."/>
            <person name="Sun H."/>
            <person name="Haridas S."/>
            <person name="LaButti K."/>
            <person name="Ohm R.A."/>
            <person name="Kues U."/>
            <person name="Blanchette R.A."/>
            <person name="Grigoriev I.V."/>
            <person name="Minto R.E."/>
            <person name="Hibbett D.S."/>
        </authorList>
    </citation>
    <scope>NUCLEOTIDE SEQUENCE [LARGE SCALE GENOMIC DNA]</scope>
    <source>
        <strain evidence="7 8">FP15055 ss-10</strain>
    </source>
</reference>
<name>A0A0D7BIW3_9AGAR</name>
<dbReference type="PROSITE" id="PS00463">
    <property type="entry name" value="ZN2_CY6_FUNGAL_1"/>
    <property type="match status" value="1"/>
</dbReference>
<evidence type="ECO:0000313" key="8">
    <source>
        <dbReference type="Proteomes" id="UP000054007"/>
    </source>
</evidence>
<dbReference type="SUPFAM" id="SSF57701">
    <property type="entry name" value="Zn2/Cys6 DNA-binding domain"/>
    <property type="match status" value="1"/>
</dbReference>
<evidence type="ECO:0000256" key="3">
    <source>
        <dbReference type="ARBA" id="ARBA00023015"/>
    </source>
</evidence>
<comment type="subcellular location">
    <subcellularLocation>
        <location evidence="1">Nucleus</location>
    </subcellularLocation>
</comment>
<dbReference type="OrthoDB" id="2309723at2759"/>
<keyword evidence="4" id="KW-0804">Transcription</keyword>
<dbReference type="PANTHER" id="PTHR47338">
    <property type="entry name" value="ZN(II)2CYS6 TRANSCRIPTION FACTOR (EUROFUNG)-RELATED"/>
    <property type="match status" value="1"/>
</dbReference>
<dbReference type="Pfam" id="PF00172">
    <property type="entry name" value="Zn_clus"/>
    <property type="match status" value="1"/>
</dbReference>
<dbReference type="GO" id="GO:0005634">
    <property type="term" value="C:nucleus"/>
    <property type="evidence" value="ECO:0007669"/>
    <property type="project" value="UniProtKB-SubCell"/>
</dbReference>
<evidence type="ECO:0000259" key="6">
    <source>
        <dbReference type="PROSITE" id="PS50048"/>
    </source>
</evidence>
<dbReference type="InterPro" id="IPR036864">
    <property type="entry name" value="Zn2-C6_fun-type_DNA-bd_sf"/>
</dbReference>
<dbReference type="InterPro" id="IPR001138">
    <property type="entry name" value="Zn2Cys6_DnaBD"/>
</dbReference>
<dbReference type="CDD" id="cd12148">
    <property type="entry name" value="fungal_TF_MHR"/>
    <property type="match status" value="1"/>
</dbReference>
<dbReference type="PROSITE" id="PS50048">
    <property type="entry name" value="ZN2_CY6_FUNGAL_2"/>
    <property type="match status" value="1"/>
</dbReference>
<keyword evidence="3" id="KW-0805">Transcription regulation</keyword>
<organism evidence="7 8">
    <name type="scientific">Cylindrobasidium torrendii FP15055 ss-10</name>
    <dbReference type="NCBI Taxonomy" id="1314674"/>
    <lineage>
        <taxon>Eukaryota</taxon>
        <taxon>Fungi</taxon>
        <taxon>Dikarya</taxon>
        <taxon>Basidiomycota</taxon>
        <taxon>Agaricomycotina</taxon>
        <taxon>Agaricomycetes</taxon>
        <taxon>Agaricomycetidae</taxon>
        <taxon>Agaricales</taxon>
        <taxon>Marasmiineae</taxon>
        <taxon>Physalacriaceae</taxon>
        <taxon>Cylindrobasidium</taxon>
    </lineage>
</organism>
<dbReference type="CDD" id="cd00067">
    <property type="entry name" value="GAL4"/>
    <property type="match status" value="1"/>
</dbReference>
<dbReference type="GO" id="GO:0006351">
    <property type="term" value="P:DNA-templated transcription"/>
    <property type="evidence" value="ECO:0007669"/>
    <property type="project" value="InterPro"/>
</dbReference>
<feature type="domain" description="Zn(2)-C6 fungal-type" evidence="6">
    <location>
        <begin position="6"/>
        <end position="38"/>
    </location>
</feature>
<dbReference type="SMART" id="SM00066">
    <property type="entry name" value="GAL4"/>
    <property type="match status" value="1"/>
</dbReference>
<dbReference type="Pfam" id="PF04082">
    <property type="entry name" value="Fungal_trans"/>
    <property type="match status" value="1"/>
</dbReference>
<dbReference type="Proteomes" id="UP000054007">
    <property type="component" value="Unassembled WGS sequence"/>
</dbReference>